<reference evidence="6 7" key="1">
    <citation type="journal article" date="2012" name="J. Bacteriol.">
        <title>Genome sequence of Enterococcus hirae (Streptococcus faecalis) ATCC 9790, a model organism for the study of ion transport, bioenergetics, and copper homeostasis.</title>
        <authorList>
            <person name="Gaechter T."/>
            <person name="Wunderlin C."/>
            <person name="Schmidheini T."/>
            <person name="Solioz M."/>
        </authorList>
    </citation>
    <scope>NUCLEOTIDE SEQUENCE [LARGE SCALE GENOMIC DNA]</scope>
    <source>
        <strain evidence="7">ATCC 9790 / DSM 20160 / JCM 8729 / LMG 6399 / NBRC 3181 / NCIMB 6459 / NCDO 1258 / NCTC 12367 / WDCM 00089 / R</strain>
    </source>
</reference>
<gene>
    <name evidence="6" type="ordered locus">EHR_05870</name>
</gene>
<keyword evidence="2" id="KW-0812">Transmembrane</keyword>
<dbReference type="AlphaFoldDB" id="I6TA67"/>
<keyword evidence="7" id="KW-1185">Reference proteome</keyword>
<keyword evidence="3" id="KW-0732">Signal</keyword>
<dbReference type="PATRIC" id="fig|768486.3.peg.1122"/>
<evidence type="ECO:0000259" key="4">
    <source>
        <dbReference type="Pfam" id="PF16555"/>
    </source>
</evidence>
<evidence type="ECO:0000256" key="2">
    <source>
        <dbReference type="SAM" id="Phobius"/>
    </source>
</evidence>
<name>I6TA67_ENTHA</name>
<feature type="transmembrane region" description="Helical" evidence="2">
    <location>
        <begin position="476"/>
        <end position="496"/>
    </location>
</feature>
<dbReference type="InterPro" id="IPR026466">
    <property type="entry name" value="Fim_isopep_form_D2_dom"/>
</dbReference>
<keyword evidence="2" id="KW-1133">Transmembrane helix</keyword>
<feature type="domain" description="Gram-positive pilin subunit D1 N-terminal" evidence="4">
    <location>
        <begin position="37"/>
        <end position="200"/>
    </location>
</feature>
<evidence type="ECO:0000259" key="5">
    <source>
        <dbReference type="Pfam" id="PF17802"/>
    </source>
</evidence>
<evidence type="ECO:0000313" key="6">
    <source>
        <dbReference type="EMBL" id="AFM70124.1"/>
    </source>
</evidence>
<keyword evidence="2" id="KW-0472">Membrane</keyword>
<dbReference type="EMBL" id="CP003504">
    <property type="protein sequence ID" value="AFM70124.1"/>
    <property type="molecule type" value="Genomic_DNA"/>
</dbReference>
<dbReference type="Gene3D" id="2.60.40.740">
    <property type="match status" value="1"/>
</dbReference>
<organism evidence="6 7">
    <name type="scientific">Enterococcus hirae (strain ATCC 9790 / DSM 20160 / JCM 8729 / LMG 6399 / NBRC 3181 / NCIMB 6459 / NCDO 1258 / NCTC 12367 / WDCM 00089 / R)</name>
    <dbReference type="NCBI Taxonomy" id="768486"/>
    <lineage>
        <taxon>Bacteria</taxon>
        <taxon>Bacillati</taxon>
        <taxon>Bacillota</taxon>
        <taxon>Bacilli</taxon>
        <taxon>Lactobacillales</taxon>
        <taxon>Enterococcaceae</taxon>
        <taxon>Enterococcus</taxon>
    </lineage>
</organism>
<dbReference type="NCBIfam" id="NF033902">
    <property type="entry name" value="iso_D2_wall_anc"/>
    <property type="match status" value="1"/>
</dbReference>
<dbReference type="eggNOG" id="COG4932">
    <property type="taxonomic scope" value="Bacteria"/>
</dbReference>
<protein>
    <submittedName>
        <fullName evidence="6">Cell wall surface anchor family protein</fullName>
    </submittedName>
</protein>
<accession>I6TA67</accession>
<dbReference type="NCBIfam" id="TIGR01167">
    <property type="entry name" value="LPXTG_anchor"/>
    <property type="match status" value="1"/>
</dbReference>
<dbReference type="InterPro" id="IPR048052">
    <property type="entry name" value="FM1-like"/>
</dbReference>
<dbReference type="InterPro" id="IPR013783">
    <property type="entry name" value="Ig-like_fold"/>
</dbReference>
<dbReference type="HOGENOM" id="CLU_029024_1_1_9"/>
<feature type="region of interest" description="Disordered" evidence="1">
    <location>
        <begin position="116"/>
        <end position="139"/>
    </location>
</feature>
<dbReference type="Gene3D" id="2.60.40.10">
    <property type="entry name" value="Immunoglobulins"/>
    <property type="match status" value="2"/>
</dbReference>
<sequence length="552" mass="61041">MTESKKNKFRIFVMLATLLFSAFSLLGMSLPVAAAPEHVNVTLHKRVWQDEIPKEAYQQNTGELMENFGGDPLDGVTFSVYDVTEQYFRSIREDGKTAREALERIQSDAALYKRAPDYASGPSQTQVTATASGETDPNRQGIAVFDQLPRKDAQGRDAVYLFVEEESPANIYEMAYPLLLALPVYAGDGELTEIHLYPKNILKEHSKTLVDSGRFNEVTITQEGNQVTYYDVGTDDILNYLLTVAVPRDLGNKAFFEITDTPTNGLRLTTPDSIEVLIDGVAVPSSYFTIDTATPNGGFTITFHIDNEEVVELLQGKTLTISYDMSLTGDAITQLSDNTATIDFGSDPTILDGPKVKTNEHQFRKINSHDGNPLSGAVFRIFKDSDGQVLYARLNEENVLIGWDDVGTEITSGPDGYFDIRGFKAGTYTLEEVTAPSGYVILDPYTTFEIDSTASETLLVTIENQPQGLLPETGGMGIYIFLLIGGLILLAAYVVYRQTKKSQCKQVLKEGISNVPKTATKKVASDRDVSPFFNRWVNCELSFLCQCLQPTR</sequence>
<dbReference type="NCBIfam" id="TIGR04226">
    <property type="entry name" value="RrgB_K2N_iso_D2"/>
    <property type="match status" value="1"/>
</dbReference>
<evidence type="ECO:0000256" key="3">
    <source>
        <dbReference type="SAM" id="SignalP"/>
    </source>
</evidence>
<evidence type="ECO:0000256" key="1">
    <source>
        <dbReference type="SAM" id="MobiDB-lite"/>
    </source>
</evidence>
<dbReference type="RefSeq" id="WP_014834419.1">
    <property type="nucleotide sequence ID" value="NC_018081.1"/>
</dbReference>
<dbReference type="SUPFAM" id="SSF49478">
    <property type="entry name" value="Cna protein B-type domain"/>
    <property type="match status" value="1"/>
</dbReference>
<dbReference type="Proteomes" id="UP000002895">
    <property type="component" value="Chromosome"/>
</dbReference>
<dbReference type="Pfam" id="PF17802">
    <property type="entry name" value="SpaA"/>
    <property type="match status" value="1"/>
</dbReference>
<feature type="signal peptide" evidence="3">
    <location>
        <begin position="1"/>
        <end position="34"/>
    </location>
</feature>
<dbReference type="KEGG" id="ehr:EHR_05870"/>
<feature type="compositionally biased region" description="Polar residues" evidence="1">
    <location>
        <begin position="121"/>
        <end position="135"/>
    </location>
</feature>
<feature type="domain" description="SpaA-like prealbumin fold" evidence="5">
    <location>
        <begin position="362"/>
        <end position="465"/>
    </location>
</feature>
<evidence type="ECO:0000313" key="7">
    <source>
        <dbReference type="Proteomes" id="UP000002895"/>
    </source>
</evidence>
<dbReference type="Pfam" id="PF16555">
    <property type="entry name" value="GramPos_pilinD1"/>
    <property type="match status" value="1"/>
</dbReference>
<dbReference type="InterPro" id="IPR032364">
    <property type="entry name" value="GramPos_pilinD1_N"/>
</dbReference>
<dbReference type="InterPro" id="IPR041033">
    <property type="entry name" value="SpaA_PFL_dom_1"/>
</dbReference>
<proteinExistence type="predicted"/>
<feature type="chain" id="PRO_5003705938" evidence="3">
    <location>
        <begin position="35"/>
        <end position="552"/>
    </location>
</feature>